<feature type="compositionally biased region" description="Acidic residues" evidence="4">
    <location>
        <begin position="379"/>
        <end position="398"/>
    </location>
</feature>
<gene>
    <name evidence="7" type="ORF">Cgig2_014725</name>
</gene>
<dbReference type="AlphaFoldDB" id="A0A9Q1L004"/>
<dbReference type="InterPro" id="IPR001288">
    <property type="entry name" value="Translation_initiation_fac_3"/>
</dbReference>
<keyword evidence="2" id="KW-0396">Initiation factor</keyword>
<protein>
    <recommendedName>
        <fullName evidence="6">Translation initiation factor 3 N-terminal domain-containing protein</fullName>
    </recommendedName>
</protein>
<keyword evidence="3" id="KW-0648">Protein biosynthesis</keyword>
<dbReference type="NCBIfam" id="TIGR00168">
    <property type="entry name" value="infC"/>
    <property type="match status" value="1"/>
</dbReference>
<dbReference type="EMBL" id="JAKOGI010000002">
    <property type="protein sequence ID" value="KAJ8452962.1"/>
    <property type="molecule type" value="Genomic_DNA"/>
</dbReference>
<sequence length="594" mass="66191">MALLYRVKQAKLDNLSHHFKRLYFQIHGPSFANHQASKGIADYCSNRIIKPRNVPIYPRPGDLFSSSVRFFAVPVQVISVVLFRLVFLKFRLIFEILLGLFETSWVMNLDDPQFQKKVEVKEPPKGHRLNDQIKAEFVRLVTDEGHGVVSRREALERAKSLKLDLVEVDKNAKPPVCKIMDYHKERYIREVKVKERSKIKAQGSLKKGDCKEVRFSAKTILMTTINHQVPTAPTGGRGVSACKADWSEAQGLVLEMGEIKERKAVFLIIIELHHFLPQELKDLKMKADMAKRLMERGYRVKCMSVGTEDQDLAGLLFQLSAMIEDVAFVETGPKVERKQAYIIVRHVKFGPSKKGAKKATNIGGATSSETQKDPNSAADVEEEETCSEVSDMDNDDEVDSPLQWREETMWSVSDAKDDFNKLFDHNRDMMGTGGHADKQIKFDERTASPAASNMGAGFSQSRMPNFRTPNVGPSMQETENRYARNMKNNASSRQFEPRTNFSAPVRHPERAGGRSSQSTGFGIFSAPKTDASEKCGSGAEVNQPSDGNSFVRRHSGPGNSGTVTSGGGQGSGIDDSGKYGIFSRKCSNSTPGRS</sequence>
<dbReference type="GO" id="GO:0043022">
    <property type="term" value="F:ribosome binding"/>
    <property type="evidence" value="ECO:0007669"/>
    <property type="project" value="TreeGrafter"/>
</dbReference>
<accession>A0A9Q1L004</accession>
<dbReference type="Gene3D" id="3.10.20.80">
    <property type="entry name" value="Translation initiation factor 3 (IF-3), N-terminal domain"/>
    <property type="match status" value="1"/>
</dbReference>
<reference evidence="7" key="1">
    <citation type="submission" date="2022-04" db="EMBL/GenBank/DDBJ databases">
        <title>Carnegiea gigantea Genome sequencing and assembly v2.</title>
        <authorList>
            <person name="Copetti D."/>
            <person name="Sanderson M.J."/>
            <person name="Burquez A."/>
            <person name="Wojciechowski M.F."/>
        </authorList>
    </citation>
    <scope>NUCLEOTIDE SEQUENCE</scope>
    <source>
        <strain evidence="7">SGP5-SGP5p</strain>
        <tissue evidence="7">Aerial part</tissue>
    </source>
</reference>
<dbReference type="GO" id="GO:0032790">
    <property type="term" value="P:ribosome disassembly"/>
    <property type="evidence" value="ECO:0007669"/>
    <property type="project" value="TreeGrafter"/>
</dbReference>
<dbReference type="SUPFAM" id="SSF55200">
    <property type="entry name" value="Translation initiation factor IF3, C-terminal domain"/>
    <property type="match status" value="1"/>
</dbReference>
<evidence type="ECO:0000256" key="4">
    <source>
        <dbReference type="SAM" id="MobiDB-lite"/>
    </source>
</evidence>
<organism evidence="7 8">
    <name type="scientific">Carnegiea gigantea</name>
    <dbReference type="NCBI Taxonomy" id="171969"/>
    <lineage>
        <taxon>Eukaryota</taxon>
        <taxon>Viridiplantae</taxon>
        <taxon>Streptophyta</taxon>
        <taxon>Embryophyta</taxon>
        <taxon>Tracheophyta</taxon>
        <taxon>Spermatophyta</taxon>
        <taxon>Magnoliopsida</taxon>
        <taxon>eudicotyledons</taxon>
        <taxon>Gunneridae</taxon>
        <taxon>Pentapetalae</taxon>
        <taxon>Caryophyllales</taxon>
        <taxon>Cactineae</taxon>
        <taxon>Cactaceae</taxon>
        <taxon>Cactoideae</taxon>
        <taxon>Echinocereeae</taxon>
        <taxon>Carnegiea</taxon>
    </lineage>
</organism>
<dbReference type="Proteomes" id="UP001153076">
    <property type="component" value="Unassembled WGS sequence"/>
</dbReference>
<dbReference type="Pfam" id="PF05198">
    <property type="entry name" value="IF3_N"/>
    <property type="match status" value="1"/>
</dbReference>
<evidence type="ECO:0000256" key="5">
    <source>
        <dbReference type="SAM" id="Phobius"/>
    </source>
</evidence>
<feature type="compositionally biased region" description="Polar residues" evidence="4">
    <location>
        <begin position="487"/>
        <end position="502"/>
    </location>
</feature>
<keyword evidence="5" id="KW-1133">Transmembrane helix</keyword>
<comment type="caution">
    <text evidence="7">The sequence shown here is derived from an EMBL/GenBank/DDBJ whole genome shotgun (WGS) entry which is preliminary data.</text>
</comment>
<evidence type="ECO:0000256" key="2">
    <source>
        <dbReference type="ARBA" id="ARBA00022540"/>
    </source>
</evidence>
<dbReference type="Gene3D" id="3.30.110.10">
    <property type="entry name" value="Translation initiation factor 3 (IF-3), C-terminal domain"/>
    <property type="match status" value="1"/>
</dbReference>
<proteinExistence type="inferred from homology"/>
<feature type="region of interest" description="Disordered" evidence="4">
    <location>
        <begin position="449"/>
        <end position="475"/>
    </location>
</feature>
<keyword evidence="8" id="KW-1185">Reference proteome</keyword>
<dbReference type="GO" id="GO:0003743">
    <property type="term" value="F:translation initiation factor activity"/>
    <property type="evidence" value="ECO:0007669"/>
    <property type="project" value="UniProtKB-KW"/>
</dbReference>
<keyword evidence="5" id="KW-0812">Transmembrane</keyword>
<dbReference type="PANTHER" id="PTHR10938">
    <property type="entry name" value="TRANSLATION INITIATION FACTOR IF-3"/>
    <property type="match status" value="1"/>
</dbReference>
<feature type="compositionally biased region" description="Polar residues" evidence="4">
    <location>
        <begin position="458"/>
        <end position="475"/>
    </location>
</feature>
<evidence type="ECO:0000313" key="8">
    <source>
        <dbReference type="Proteomes" id="UP001153076"/>
    </source>
</evidence>
<comment type="similarity">
    <text evidence="1">Belongs to the IF-3 family.</text>
</comment>
<dbReference type="PANTHER" id="PTHR10938:SF4">
    <property type="entry name" value="TRANSLATION INITIATION FACTOR IF3-1, MITOCHONDRIAL"/>
    <property type="match status" value="1"/>
</dbReference>
<dbReference type="InterPro" id="IPR019814">
    <property type="entry name" value="Translation_initiation_fac_3_N"/>
</dbReference>
<dbReference type="OrthoDB" id="21573at2759"/>
<keyword evidence="5" id="KW-0472">Membrane</keyword>
<feature type="compositionally biased region" description="Polar residues" evidence="4">
    <location>
        <begin position="585"/>
        <end position="594"/>
    </location>
</feature>
<dbReference type="SUPFAM" id="SSF54364">
    <property type="entry name" value="Translation initiation factor IF3, N-terminal domain"/>
    <property type="match status" value="1"/>
</dbReference>
<dbReference type="InterPro" id="IPR036788">
    <property type="entry name" value="T_IF-3_C_sf"/>
</dbReference>
<feature type="domain" description="Translation initiation factor 3 N-terminal" evidence="6">
    <location>
        <begin position="130"/>
        <end position="195"/>
    </location>
</feature>
<evidence type="ECO:0000256" key="1">
    <source>
        <dbReference type="ARBA" id="ARBA00005439"/>
    </source>
</evidence>
<evidence type="ECO:0000259" key="6">
    <source>
        <dbReference type="Pfam" id="PF05198"/>
    </source>
</evidence>
<evidence type="ECO:0000256" key="3">
    <source>
        <dbReference type="ARBA" id="ARBA00022917"/>
    </source>
</evidence>
<name>A0A9Q1L004_9CARY</name>
<feature type="region of interest" description="Disordered" evidence="4">
    <location>
        <begin position="353"/>
        <end position="398"/>
    </location>
</feature>
<feature type="region of interest" description="Disordered" evidence="4">
    <location>
        <begin position="487"/>
        <end position="594"/>
    </location>
</feature>
<dbReference type="InterPro" id="IPR036787">
    <property type="entry name" value="T_IF-3_N_sf"/>
</dbReference>
<feature type="transmembrane region" description="Helical" evidence="5">
    <location>
        <begin position="68"/>
        <end position="87"/>
    </location>
</feature>
<evidence type="ECO:0000313" key="7">
    <source>
        <dbReference type="EMBL" id="KAJ8452962.1"/>
    </source>
</evidence>